<organism evidence="2 3">
    <name type="scientific">Aspergillus keveii</name>
    <dbReference type="NCBI Taxonomy" id="714993"/>
    <lineage>
        <taxon>Eukaryota</taxon>
        <taxon>Fungi</taxon>
        <taxon>Dikarya</taxon>
        <taxon>Ascomycota</taxon>
        <taxon>Pezizomycotina</taxon>
        <taxon>Eurotiomycetes</taxon>
        <taxon>Eurotiomycetidae</taxon>
        <taxon>Eurotiales</taxon>
        <taxon>Aspergillaceae</taxon>
        <taxon>Aspergillus</taxon>
        <taxon>Aspergillus subgen. Nidulantes</taxon>
    </lineage>
</organism>
<feature type="chain" id="PRO_5046106779" evidence="1">
    <location>
        <begin position="20"/>
        <end position="105"/>
    </location>
</feature>
<name>A0ABR4FKG2_9EURO</name>
<accession>A0ABR4FKG2</accession>
<proteinExistence type="predicted"/>
<feature type="signal peptide" evidence="1">
    <location>
        <begin position="1"/>
        <end position="19"/>
    </location>
</feature>
<protein>
    <submittedName>
        <fullName evidence="2">Uncharacterized protein</fullName>
    </submittedName>
</protein>
<keyword evidence="3" id="KW-1185">Reference proteome</keyword>
<evidence type="ECO:0000256" key="1">
    <source>
        <dbReference type="SAM" id="SignalP"/>
    </source>
</evidence>
<sequence length="105" mass="11398">MKLPTLALPLAALTPAAFALTFKYRANSVEKSVTVGPWLCGTFNGEKANAANFRLAVNTGGPYRVDFFESSDCTGTVVQSYREPADTSNPYLDFDPPVASFYYDA</sequence>
<dbReference type="Proteomes" id="UP001610563">
    <property type="component" value="Unassembled WGS sequence"/>
</dbReference>
<dbReference type="EMBL" id="JBFTWV010000216">
    <property type="protein sequence ID" value="KAL2783709.1"/>
    <property type="molecule type" value="Genomic_DNA"/>
</dbReference>
<comment type="caution">
    <text evidence="2">The sequence shown here is derived from an EMBL/GenBank/DDBJ whole genome shotgun (WGS) entry which is preliminary data.</text>
</comment>
<evidence type="ECO:0000313" key="2">
    <source>
        <dbReference type="EMBL" id="KAL2783709.1"/>
    </source>
</evidence>
<reference evidence="2 3" key="1">
    <citation type="submission" date="2024-07" db="EMBL/GenBank/DDBJ databases">
        <title>Section-level genome sequencing and comparative genomics of Aspergillus sections Usti and Cavernicolus.</title>
        <authorList>
            <consortium name="Lawrence Berkeley National Laboratory"/>
            <person name="Nybo J.L."/>
            <person name="Vesth T.C."/>
            <person name="Theobald S."/>
            <person name="Frisvad J.C."/>
            <person name="Larsen T.O."/>
            <person name="Kjaerboelling I."/>
            <person name="Rothschild-Mancinelli K."/>
            <person name="Lyhne E.K."/>
            <person name="Kogle M.E."/>
            <person name="Barry K."/>
            <person name="Clum A."/>
            <person name="Na H."/>
            <person name="Ledsgaard L."/>
            <person name="Lin J."/>
            <person name="Lipzen A."/>
            <person name="Kuo A."/>
            <person name="Riley R."/>
            <person name="Mondo S."/>
            <person name="Labutti K."/>
            <person name="Haridas S."/>
            <person name="Pangalinan J."/>
            <person name="Salamov A.A."/>
            <person name="Simmons B.A."/>
            <person name="Magnuson J.K."/>
            <person name="Chen J."/>
            <person name="Drula E."/>
            <person name="Henrissat B."/>
            <person name="Wiebenga A."/>
            <person name="Lubbers R.J."/>
            <person name="Gomes A.C."/>
            <person name="Makela M.R."/>
            <person name="Stajich J."/>
            <person name="Grigoriev I.V."/>
            <person name="Mortensen U.H."/>
            <person name="De Vries R.P."/>
            <person name="Baker S.E."/>
            <person name="Andersen M.R."/>
        </authorList>
    </citation>
    <scope>NUCLEOTIDE SEQUENCE [LARGE SCALE GENOMIC DNA]</scope>
    <source>
        <strain evidence="2 3">CBS 209.92</strain>
    </source>
</reference>
<evidence type="ECO:0000313" key="3">
    <source>
        <dbReference type="Proteomes" id="UP001610563"/>
    </source>
</evidence>
<gene>
    <name evidence="2" type="ORF">BJX66DRAFT_317983</name>
</gene>
<keyword evidence="1" id="KW-0732">Signal</keyword>